<dbReference type="PRINTS" id="PR00368">
    <property type="entry name" value="FADPNR"/>
</dbReference>
<organism evidence="3 4">
    <name type="scientific">Desulfoglaeba alkanexedens ALDC</name>
    <dbReference type="NCBI Taxonomy" id="980445"/>
    <lineage>
        <taxon>Bacteria</taxon>
        <taxon>Pseudomonadati</taxon>
        <taxon>Thermodesulfobacteriota</taxon>
        <taxon>Syntrophobacteria</taxon>
        <taxon>Syntrophobacterales</taxon>
        <taxon>Syntrophobacteraceae</taxon>
        <taxon>Desulfoglaeba</taxon>
    </lineage>
</organism>
<evidence type="ECO:0000259" key="2">
    <source>
        <dbReference type="Pfam" id="PF21688"/>
    </source>
</evidence>
<evidence type="ECO:0000259" key="1">
    <source>
        <dbReference type="Pfam" id="PF01266"/>
    </source>
</evidence>
<dbReference type="SUPFAM" id="SSF51905">
    <property type="entry name" value="FAD/NAD(P)-binding domain"/>
    <property type="match status" value="1"/>
</dbReference>
<keyword evidence="4" id="KW-1185">Reference proteome</keyword>
<dbReference type="AlphaFoldDB" id="A0A4V1ERR9"/>
<dbReference type="Pfam" id="PF01266">
    <property type="entry name" value="DAO"/>
    <property type="match status" value="1"/>
</dbReference>
<name>A0A4V1ERR9_9BACT</name>
<dbReference type="InterPro" id="IPR028348">
    <property type="entry name" value="FAD-binding_protein"/>
</dbReference>
<sequence length="455" mass="49622">MRMDYEVIVIGAGPAGIFTALTLSRCGVGPVLILEQGKELAQRDRARSRDMLCGWGGAGAYSDGKLTISPEVGGFLNEFMDWRSLQQILEAADRVYVEHGAPDRIFGDASPRTEELADRARLADLLLIPMRIRHIGTENCRVVLDRLRRSLEGRVDVRHGCRVNSILAEGGKARGVRLTDGDTVSGRFVVAAPGRSGAGWMKKEAAALGLKTMASPVDLGVRVELPAPVLREITDTAYEAKLVHYSTTFDDKVRTFCMNPFGEVVIETVDDIVTVNGHSFAERRTENTNFAILVSSAFTEPFDDPIGYGLYIARLANLLGKGAIVQRLGDLLAGRRSTRERILRCLTRPTLQDATPGDLSFVLPYRHLVSIIEMLQTLDKLAPGVASRHTLLYGVEVKFYSNRIHVSREMETEVANLFAIGDGAGITRGLLQASASGILAARAIAARLGKPTVEH</sequence>
<dbReference type="InterPro" id="IPR036188">
    <property type="entry name" value="FAD/NAD-bd_sf"/>
</dbReference>
<evidence type="ECO:0000313" key="4">
    <source>
        <dbReference type="Proteomes" id="UP000298602"/>
    </source>
</evidence>
<gene>
    <name evidence="3" type="ORF">FDQ92_10745</name>
</gene>
<dbReference type="PANTHER" id="PTHR43106">
    <property type="entry name" value="DEHYDROGENASE-RELATED"/>
    <property type="match status" value="1"/>
</dbReference>
<dbReference type="Proteomes" id="UP000298602">
    <property type="component" value="Chromosome"/>
</dbReference>
<dbReference type="PIRSF" id="PIRSF038984">
    <property type="entry name" value="FAD_binding_protein"/>
    <property type="match status" value="1"/>
</dbReference>
<dbReference type="OrthoDB" id="9772594at2"/>
<dbReference type="PANTHER" id="PTHR43106:SF1">
    <property type="entry name" value="DEHYDROGENASE-RELATED"/>
    <property type="match status" value="1"/>
</dbReference>
<accession>A0A4V1ERR9</accession>
<evidence type="ECO:0000313" key="3">
    <source>
        <dbReference type="EMBL" id="QCQ22601.1"/>
    </source>
</evidence>
<reference evidence="3 4" key="2">
    <citation type="submission" date="2019-05" db="EMBL/GenBank/DDBJ databases">
        <authorList>
            <person name="Suflita J.M."/>
            <person name="Marks C.R."/>
        </authorList>
    </citation>
    <scope>NUCLEOTIDE SEQUENCE [LARGE SCALE GENOMIC DNA]</scope>
    <source>
        <strain evidence="3 4">ALDC</strain>
    </source>
</reference>
<feature type="domain" description="FAD dependent oxidoreductase" evidence="1">
    <location>
        <begin position="7"/>
        <end position="202"/>
    </location>
</feature>
<dbReference type="Pfam" id="PF21688">
    <property type="entry name" value="FAD-depend_C"/>
    <property type="match status" value="1"/>
</dbReference>
<dbReference type="KEGG" id="dax:FDQ92_10745"/>
<dbReference type="EMBL" id="CP040098">
    <property type="protein sequence ID" value="QCQ22601.1"/>
    <property type="molecule type" value="Genomic_DNA"/>
</dbReference>
<proteinExistence type="predicted"/>
<dbReference type="Gene3D" id="3.50.50.60">
    <property type="entry name" value="FAD/NAD(P)-binding domain"/>
    <property type="match status" value="2"/>
</dbReference>
<dbReference type="InterPro" id="IPR006076">
    <property type="entry name" value="FAD-dep_OxRdtase"/>
</dbReference>
<protein>
    <submittedName>
        <fullName evidence="3">FAD-dependent oxidoreductase</fullName>
    </submittedName>
</protein>
<feature type="domain" description="FAD-dependent protein C-terminal" evidence="2">
    <location>
        <begin position="219"/>
        <end position="397"/>
    </location>
</feature>
<reference evidence="3 4" key="1">
    <citation type="submission" date="2019-05" db="EMBL/GenBank/DDBJ databases">
        <title>The Complete Genome Sequence of the n-alkane-degrading Desulfoglaeba alkanexedens ALDC reveals multiple alkylsuccinate synthase gene clusters.</title>
        <authorList>
            <person name="Callaghan A.V."/>
            <person name="Davidova I.A."/>
            <person name="Duncan K.E."/>
            <person name="Morris B."/>
            <person name="McInerney M.J."/>
        </authorList>
    </citation>
    <scope>NUCLEOTIDE SEQUENCE [LARGE SCALE GENOMIC DNA]</scope>
    <source>
        <strain evidence="3 4">ALDC</strain>
    </source>
</reference>
<dbReference type="InterPro" id="IPR049516">
    <property type="entry name" value="FAD-depend_C"/>
</dbReference>